<feature type="region of interest" description="Disordered" evidence="1">
    <location>
        <begin position="456"/>
        <end position="521"/>
    </location>
</feature>
<comment type="caution">
    <text evidence="2">The sequence shown here is derived from an EMBL/GenBank/DDBJ whole genome shotgun (WGS) entry which is preliminary data.</text>
</comment>
<keyword evidence="3" id="KW-1185">Reference proteome</keyword>
<dbReference type="EMBL" id="JAPMSZ010000005">
    <property type="protein sequence ID" value="KAJ5102158.1"/>
    <property type="molecule type" value="Genomic_DNA"/>
</dbReference>
<reference evidence="2" key="1">
    <citation type="submission" date="2022-11" db="EMBL/GenBank/DDBJ databases">
        <authorList>
            <person name="Petersen C."/>
        </authorList>
    </citation>
    <scope>NUCLEOTIDE SEQUENCE</scope>
    <source>
        <strain evidence="2">IBT 34128</strain>
    </source>
</reference>
<dbReference type="GeneID" id="81394130"/>
<dbReference type="GO" id="GO:0006900">
    <property type="term" value="P:vesicle budding from membrane"/>
    <property type="evidence" value="ECO:0007669"/>
    <property type="project" value="TreeGrafter"/>
</dbReference>
<evidence type="ECO:0000313" key="3">
    <source>
        <dbReference type="Proteomes" id="UP001141434"/>
    </source>
</evidence>
<organism evidence="2 3">
    <name type="scientific">Penicillium alfredii</name>
    <dbReference type="NCBI Taxonomy" id="1506179"/>
    <lineage>
        <taxon>Eukaryota</taxon>
        <taxon>Fungi</taxon>
        <taxon>Dikarya</taxon>
        <taxon>Ascomycota</taxon>
        <taxon>Pezizomycotina</taxon>
        <taxon>Eurotiomycetes</taxon>
        <taxon>Eurotiomycetidae</taxon>
        <taxon>Eurotiales</taxon>
        <taxon>Aspergillaceae</taxon>
        <taxon>Penicillium</taxon>
    </lineage>
</organism>
<evidence type="ECO:0000313" key="2">
    <source>
        <dbReference type="EMBL" id="KAJ5102158.1"/>
    </source>
</evidence>
<dbReference type="GO" id="GO:0005771">
    <property type="term" value="C:multivesicular body"/>
    <property type="evidence" value="ECO:0007669"/>
    <property type="project" value="TreeGrafter"/>
</dbReference>
<dbReference type="Pfam" id="PF03357">
    <property type="entry name" value="Snf7"/>
    <property type="match status" value="1"/>
</dbReference>
<dbReference type="AlphaFoldDB" id="A0A9W9FL16"/>
<dbReference type="GO" id="GO:0009898">
    <property type="term" value="C:cytoplasmic side of plasma membrane"/>
    <property type="evidence" value="ECO:0007669"/>
    <property type="project" value="TreeGrafter"/>
</dbReference>
<dbReference type="GO" id="GO:0032511">
    <property type="term" value="P:late endosome to vacuole transport via multivesicular body sorting pathway"/>
    <property type="evidence" value="ECO:0007669"/>
    <property type="project" value="TreeGrafter"/>
</dbReference>
<feature type="compositionally biased region" description="Basic and acidic residues" evidence="1">
    <location>
        <begin position="456"/>
        <end position="480"/>
    </location>
</feature>
<name>A0A9W9FL16_9EURO</name>
<feature type="compositionally biased region" description="Low complexity" evidence="1">
    <location>
        <begin position="60"/>
        <end position="72"/>
    </location>
</feature>
<dbReference type="OrthoDB" id="10250120at2759"/>
<feature type="compositionally biased region" description="Low complexity" evidence="1">
    <location>
        <begin position="483"/>
        <end position="494"/>
    </location>
</feature>
<dbReference type="PANTHER" id="PTHR22761:SF18">
    <property type="entry name" value="SORTING PROTEIN SNF7 FAMILY PROTEIN, PUTATIVE (AFU_ORTHOLOGUE AFUA_2G16692)-RELATED"/>
    <property type="match status" value="1"/>
</dbReference>
<dbReference type="Gene3D" id="6.10.140.1230">
    <property type="match status" value="1"/>
</dbReference>
<sequence length="521" mass="57834">MSNLLDYILNHEDAFRRNRLPSLYSDFTLQKKTNPDGYAVNVAAWEQALNRAAKRGYTSSRGVRVRSGSGSSYKKESLPKRKKTDHLILRTDESLLRDLELPEWGRPVALGTVFDEAMRKRSMVPLPVYKSSAGSLQKSQWRVIDPGALSPWNVMSWGIRQLKGFVVGSEAGESAPRLQIQELVLVGNLQVWISFRAREQGHFSSGYSSSDHLRALQQEAADLVVKKATGHNSSKMDLIYSKESFVEDFATILHDVTELSDADFDVLLLYLSRDSGSIAYDGKILTKRNYQTIKFKSSNEAAEITQQDKTIASIKTLLSTVSKQATTLETKIAELTTSAKTALANKNRVSALSAVRSKKLAEHNLKQRLDTLTQLEEVYMKIEQAAGQIEMVQVMEASTGVLRGLRAQIGGAERVEDVVEELREEMTKVDEVGNIMDEAGPVIDEGEIDDELEALEKTDREAKEEEQAAETEKRLAELDSLKQASDQAARQAQAGKDVDSDLAESIGKLSNMSVEDPMSAK</sequence>
<feature type="region of interest" description="Disordered" evidence="1">
    <location>
        <begin position="60"/>
        <end position="79"/>
    </location>
</feature>
<evidence type="ECO:0000256" key="1">
    <source>
        <dbReference type="SAM" id="MobiDB-lite"/>
    </source>
</evidence>
<evidence type="ECO:0008006" key="4">
    <source>
        <dbReference type="Google" id="ProtNLM"/>
    </source>
</evidence>
<dbReference type="InterPro" id="IPR005024">
    <property type="entry name" value="Snf7_fam"/>
</dbReference>
<accession>A0A9W9FL16</accession>
<protein>
    <recommendedName>
        <fullName evidence="4">Snf7-domain-containing protein</fullName>
    </recommendedName>
</protein>
<dbReference type="Proteomes" id="UP001141434">
    <property type="component" value="Unassembled WGS sequence"/>
</dbReference>
<proteinExistence type="predicted"/>
<dbReference type="PANTHER" id="PTHR22761">
    <property type="entry name" value="CHARGED MULTIVESICULAR BODY PROTEIN"/>
    <property type="match status" value="1"/>
</dbReference>
<gene>
    <name evidence="2" type="ORF">NUU61_004380</name>
</gene>
<dbReference type="GO" id="GO:0000815">
    <property type="term" value="C:ESCRT III complex"/>
    <property type="evidence" value="ECO:0007669"/>
    <property type="project" value="TreeGrafter"/>
</dbReference>
<reference evidence="2" key="2">
    <citation type="journal article" date="2023" name="IMA Fungus">
        <title>Comparative genomic study of the Penicillium genus elucidates a diverse pangenome and 15 lateral gene transfer events.</title>
        <authorList>
            <person name="Petersen C."/>
            <person name="Sorensen T."/>
            <person name="Nielsen M.R."/>
            <person name="Sondergaard T.E."/>
            <person name="Sorensen J.L."/>
            <person name="Fitzpatrick D.A."/>
            <person name="Frisvad J.C."/>
            <person name="Nielsen K.L."/>
        </authorList>
    </citation>
    <scope>NUCLEOTIDE SEQUENCE</scope>
    <source>
        <strain evidence="2">IBT 34128</strain>
    </source>
</reference>
<dbReference type="RefSeq" id="XP_056512989.1">
    <property type="nucleotide sequence ID" value="XM_056654962.1"/>
</dbReference>